<name>A0A1L7TFR3_FUSMA</name>
<dbReference type="Pfam" id="PF00069">
    <property type="entry name" value="Pkinase"/>
    <property type="match status" value="1"/>
</dbReference>
<dbReference type="EMBL" id="FCQH01000006">
    <property type="protein sequence ID" value="CVK94091.1"/>
    <property type="molecule type" value="Genomic_DNA"/>
</dbReference>
<reference evidence="4" key="1">
    <citation type="journal article" date="2016" name="Genome Biol. Evol.">
        <title>Comparative 'omics' of the Fusarium fujikuroi species complex highlights differences in genetic potential and metabolite synthesis.</title>
        <authorList>
            <person name="Niehaus E.-M."/>
            <person name="Muensterkoetter M."/>
            <person name="Proctor R.H."/>
            <person name="Brown D.W."/>
            <person name="Sharon A."/>
            <person name="Idan Y."/>
            <person name="Oren-Young L."/>
            <person name="Sieber C.M."/>
            <person name="Novak O."/>
            <person name="Pencik A."/>
            <person name="Tarkowska D."/>
            <person name="Hromadova K."/>
            <person name="Freeman S."/>
            <person name="Maymon M."/>
            <person name="Elazar M."/>
            <person name="Youssef S.A."/>
            <person name="El-Shabrawy E.S.M."/>
            <person name="Shalaby A.B.A."/>
            <person name="Houterman P."/>
            <person name="Brock N.L."/>
            <person name="Burkhardt I."/>
            <person name="Tsavkelova E.A."/>
            <person name="Dickschat J.S."/>
            <person name="Galuszka P."/>
            <person name="Gueldener U."/>
            <person name="Tudzynski B."/>
        </authorList>
    </citation>
    <scope>NUCLEOTIDE SEQUENCE [LARGE SCALE GENOMIC DNA]</scope>
    <source>
        <strain evidence="4">MRC7560</strain>
    </source>
</reference>
<keyword evidence="4" id="KW-1185">Reference proteome</keyword>
<dbReference type="SMART" id="SM00220">
    <property type="entry name" value="S_TKc"/>
    <property type="match status" value="1"/>
</dbReference>
<gene>
    <name evidence="3" type="ORF">FMAN_03335</name>
</gene>
<dbReference type="Pfam" id="PF26082">
    <property type="entry name" value="zf-C2H2_AcuF"/>
    <property type="match status" value="1"/>
</dbReference>
<dbReference type="SUPFAM" id="SSF56112">
    <property type="entry name" value="Protein kinase-like (PK-like)"/>
    <property type="match status" value="1"/>
</dbReference>
<dbReference type="GeneID" id="65082606"/>
<dbReference type="PANTHER" id="PTHR35391">
    <property type="entry name" value="C2H2-TYPE DOMAIN-CONTAINING PROTEIN-RELATED"/>
    <property type="match status" value="1"/>
</dbReference>
<dbReference type="InterPro" id="IPR011009">
    <property type="entry name" value="Kinase-like_dom_sf"/>
</dbReference>
<evidence type="ECO:0000313" key="3">
    <source>
        <dbReference type="EMBL" id="CVK94091.1"/>
    </source>
</evidence>
<dbReference type="RefSeq" id="XP_041682633.1">
    <property type="nucleotide sequence ID" value="XM_041832139.1"/>
</dbReference>
<evidence type="ECO:0000256" key="1">
    <source>
        <dbReference type="SAM" id="MobiDB-lite"/>
    </source>
</evidence>
<comment type="caution">
    <text evidence="3">The sequence shown here is derived from an EMBL/GenBank/DDBJ whole genome shotgun (WGS) entry which is preliminary data.</text>
</comment>
<evidence type="ECO:0000259" key="2">
    <source>
        <dbReference type="PROSITE" id="PS50011"/>
    </source>
</evidence>
<dbReference type="InterPro" id="IPR000719">
    <property type="entry name" value="Prot_kinase_dom"/>
</dbReference>
<dbReference type="GO" id="GO:0005524">
    <property type="term" value="F:ATP binding"/>
    <property type="evidence" value="ECO:0007669"/>
    <property type="project" value="InterPro"/>
</dbReference>
<dbReference type="GO" id="GO:0004672">
    <property type="term" value="F:protein kinase activity"/>
    <property type="evidence" value="ECO:0007669"/>
    <property type="project" value="InterPro"/>
</dbReference>
<feature type="domain" description="Protein kinase" evidence="2">
    <location>
        <begin position="775"/>
        <end position="1136"/>
    </location>
</feature>
<sequence length="1136" mass="128648">MDPEYNNSLASATRHCLLSFDTMLRSLRSASDVHSRSLSEKALSNQKDRLSIWASNIGALQSGNGALDVRLRGFSVMKRAIVQCFEQLEQVIHGSIEILQGRRLPLEQTFAEFEELWDSASDDNFDLENKEYRKTELGQNLLEISSILSDLFKLSFKLRNTASRSTGHPILRAISYQRMVRVGESDDSFEVDIFNLYAEFDRAYVEDLIACWRWDSWLRGSPQRLSATTLDCQEKSYDDSEKVKTLVANRNLIDRWIRSITNRRRMFAYWERHAKKLAKSDGNITAPELTMTTRQPVEANVIPEPIKRLKSSEGGIALHVAETSVLSNTEHTLVNRDLDAVANNRSTVSRISTAYNIDETSSYLPPAPVLDPGQLEARCPYCHIVCPAKEFQNSRWRKHIIQDLQPYMCTWDDCPDADTLYGTRSAWLSHEAQVHRRIFRCFEHPESFLSRESLRNHLLLSHQELGEGQIEAMVDFGQGSHPENRASCPFCLSEGPFLRGLPNHMAYHQERLACFSATRQSLDQDTGLSGDTDSDKAQGDSDPDPMELLESEASSEQSSIIKDSEDLKKSRSQTTLTLGKAIRQALVQSTCPDEDADPDPAISFPAPKYLPIDELNRIINHQSISEELDRLELFKEPELSRRALEIQGEEGFSRQEGLDSDQTDSMGNIFKHPTRKKIFACLVLLGKVAAITQVLDEGLSDADLPLNLDPDRVKLVKRDRTFAEPIAAFHNWMEHEAYMFYTYQWYMLAPYFILANGDEPGITHCTISCMIPLPFNATKPIPNSATSPMCGYLGMQKITIHHAHHSQGDLKRSNQNVFAVKVLRDIETKEHDLRFESLLNLAKKRHPHLLQLLLGLTHGRTRSFIFRWADCDLEQFWAGNTPDNDAADMARWISSQLFGLADALQLIRDLFPSGVLPQNDHRLQPPHRDLGPERILCFDTKRITQCVLKIADFGSMQYHDDQVHHQRGSETCMGSAYRAPELQTGEPAENSDLWSFGCIILHFIVWYHGGWALVNSLSALSSAEEEEECFGAYTDDDKFFKYGNLMATQPDGAVIGQGKDVPNTIVLKESIKQEISKYLEQGKSQFVRDIIGLVKKDLLQADAGERATCKAVRDGLKELHKRCTESDAYCKSTLSS</sequence>
<dbReference type="InterPro" id="IPR058925">
    <property type="entry name" value="zf-C2H2_AcuF"/>
</dbReference>
<dbReference type="VEuPathDB" id="FungiDB:FMAN_03335"/>
<accession>A0A1L7TFR3</accession>
<protein>
    <recommendedName>
        <fullName evidence="2">Protein kinase domain-containing protein</fullName>
    </recommendedName>
</protein>
<dbReference type="PROSITE" id="PS50011">
    <property type="entry name" value="PROTEIN_KINASE_DOM"/>
    <property type="match status" value="1"/>
</dbReference>
<evidence type="ECO:0000313" key="4">
    <source>
        <dbReference type="Proteomes" id="UP000184255"/>
    </source>
</evidence>
<dbReference type="Gene3D" id="1.10.510.10">
    <property type="entry name" value="Transferase(Phosphotransferase) domain 1"/>
    <property type="match status" value="1"/>
</dbReference>
<dbReference type="Proteomes" id="UP000184255">
    <property type="component" value="Unassembled WGS sequence"/>
</dbReference>
<feature type="region of interest" description="Disordered" evidence="1">
    <location>
        <begin position="523"/>
        <end position="572"/>
    </location>
</feature>
<dbReference type="PANTHER" id="PTHR35391:SF7">
    <property type="entry name" value="C2H2-TYPE DOMAIN-CONTAINING PROTEIN"/>
    <property type="match status" value="1"/>
</dbReference>
<dbReference type="AlphaFoldDB" id="A0A1L7TFR3"/>
<organism evidence="3 4">
    <name type="scientific">Fusarium mangiferae</name>
    <name type="common">Mango malformation disease fungus</name>
    <dbReference type="NCBI Taxonomy" id="192010"/>
    <lineage>
        <taxon>Eukaryota</taxon>
        <taxon>Fungi</taxon>
        <taxon>Dikarya</taxon>
        <taxon>Ascomycota</taxon>
        <taxon>Pezizomycotina</taxon>
        <taxon>Sordariomycetes</taxon>
        <taxon>Hypocreomycetidae</taxon>
        <taxon>Hypocreales</taxon>
        <taxon>Nectriaceae</taxon>
        <taxon>Fusarium</taxon>
        <taxon>Fusarium fujikuroi species complex</taxon>
    </lineage>
</organism>
<feature type="compositionally biased region" description="Acidic residues" evidence="1">
    <location>
        <begin position="541"/>
        <end position="550"/>
    </location>
</feature>
<proteinExistence type="predicted"/>